<feature type="domain" description="CCHC-type" evidence="18">
    <location>
        <begin position="412"/>
        <end position="427"/>
    </location>
</feature>
<reference evidence="20 21" key="1">
    <citation type="submission" date="2020-08" db="EMBL/GenBank/DDBJ databases">
        <title>Plant Genome Project.</title>
        <authorList>
            <person name="Zhang R.-G."/>
        </authorList>
    </citation>
    <scope>NUCLEOTIDE SEQUENCE [LARGE SCALE GENOMIC DNA]</scope>
    <source>
        <tissue evidence="20">Rhizome</tissue>
    </source>
</reference>
<evidence type="ECO:0000259" key="19">
    <source>
        <dbReference type="PROSITE" id="PS50994"/>
    </source>
</evidence>
<evidence type="ECO:0000256" key="7">
    <source>
        <dbReference type="ARBA" id="ARBA00022759"/>
    </source>
</evidence>
<dbReference type="GO" id="GO:0006310">
    <property type="term" value="P:DNA recombination"/>
    <property type="evidence" value="ECO:0007669"/>
    <property type="project" value="UniProtKB-KW"/>
</dbReference>
<keyword evidence="13" id="KW-0239">DNA-directed DNA polymerase</keyword>
<dbReference type="Pfam" id="PF00098">
    <property type="entry name" value="zf-CCHC"/>
    <property type="match status" value="1"/>
</dbReference>
<evidence type="ECO:0000256" key="1">
    <source>
        <dbReference type="ARBA" id="ARBA00002180"/>
    </source>
</evidence>
<dbReference type="InterPro" id="IPR057670">
    <property type="entry name" value="SH3_retrovirus"/>
</dbReference>
<evidence type="ECO:0000256" key="11">
    <source>
        <dbReference type="ARBA" id="ARBA00022908"/>
    </source>
</evidence>
<evidence type="ECO:0000256" key="15">
    <source>
        <dbReference type="ARBA" id="ARBA00023172"/>
    </source>
</evidence>
<dbReference type="GO" id="GO:0006508">
    <property type="term" value="P:proteolysis"/>
    <property type="evidence" value="ECO:0007669"/>
    <property type="project" value="UniProtKB-KW"/>
</dbReference>
<dbReference type="PROSITE" id="PS50994">
    <property type="entry name" value="INTEGRASE"/>
    <property type="match status" value="1"/>
</dbReference>
<dbReference type="PANTHER" id="PTHR42648:SF11">
    <property type="entry name" value="TRANSPOSON TY4-P GAG-POL POLYPROTEIN"/>
    <property type="match status" value="1"/>
</dbReference>
<keyword evidence="16" id="KW-0863">Zinc-finger</keyword>
<dbReference type="Pfam" id="PF25597">
    <property type="entry name" value="SH3_retrovirus"/>
    <property type="match status" value="1"/>
</dbReference>
<dbReference type="GO" id="GO:0015074">
    <property type="term" value="P:DNA integration"/>
    <property type="evidence" value="ECO:0007669"/>
    <property type="project" value="UniProtKB-KW"/>
</dbReference>
<keyword evidence="2" id="KW-1188">Viral release from host cell</keyword>
<dbReference type="PANTHER" id="PTHR42648">
    <property type="entry name" value="TRANSPOSASE, PUTATIVE-RELATED"/>
    <property type="match status" value="1"/>
</dbReference>
<proteinExistence type="predicted"/>
<keyword evidence="13" id="KW-0808">Transferase</keyword>
<organism evidence="20 21">
    <name type="scientific">Zingiber officinale</name>
    <name type="common">Ginger</name>
    <name type="synonym">Amomum zingiber</name>
    <dbReference type="NCBI Taxonomy" id="94328"/>
    <lineage>
        <taxon>Eukaryota</taxon>
        <taxon>Viridiplantae</taxon>
        <taxon>Streptophyta</taxon>
        <taxon>Embryophyta</taxon>
        <taxon>Tracheophyta</taxon>
        <taxon>Spermatophyta</taxon>
        <taxon>Magnoliopsida</taxon>
        <taxon>Liliopsida</taxon>
        <taxon>Zingiberales</taxon>
        <taxon>Zingiberaceae</taxon>
        <taxon>Zingiber</taxon>
    </lineage>
</organism>
<evidence type="ECO:0000256" key="10">
    <source>
        <dbReference type="ARBA" id="ARBA00022842"/>
    </source>
</evidence>
<evidence type="ECO:0000256" key="14">
    <source>
        <dbReference type="ARBA" id="ARBA00023113"/>
    </source>
</evidence>
<dbReference type="InterPro" id="IPR001878">
    <property type="entry name" value="Znf_CCHC"/>
</dbReference>
<dbReference type="Pfam" id="PF14223">
    <property type="entry name" value="Retrotran_gag_2"/>
    <property type="match status" value="1"/>
</dbReference>
<sequence>MERGALLRSLSCSTTACKRLLFSPLSSSRLFSSKFRRPRQRPKQPRAMPSAGSPLFRFLFALGEAFLSRPSAQSPLLPPPSREEFYNLVDVYLDAVFFPKCIEDVQIVQQEGWHYELNHSEEDISYKGVVFNEMKGVYSQPDNILGRITCARLYSQDPSSLNTGYGARYRFFNMEGGGRIAGLGMMLLNQSNYRIWKTCMELYLVGEDLWDVVVINGVVAPEDAPANAEALKNWKQRNAKAEFVLKRSISHEIFEHIMGCVSAREIWDTLDRLFNKKNEARLQLLENELAVAKQDGMSCSEFFLKVKNLCSEISLLNPEEKISNARLKRYIIRGLRPEYTPFVTSIQGWAQQPSLEEFENLLSSQELLARQMAGTRIKEESSNALFTKKGDSMKDESKPERESSKLPKKSFKCYHCGKLGHIKRNCRVKLKSGNYADVVEKREEQKEEDWSHCFLADSIIEDSQWAPCLMTEGSLNEKISTNKEWIVDSGCGHHITGDESILSRSWTHDDRSGILTADNIVHKIRKEGTVVVDNDHGESITLNSVYHVPGIQKNLFSVANALDDGNFVLFRPRDVKFLPNVKEIKADVVHTGLPDSMKIDNEGVCEGCQFGKSHRLPFENSISRCTTPLEQIHSDLMGPTKTTSYSEGNYMLLFVDDYSWFTWVYFVKHKSETFSIFLDFKKIVEGELGRKIKTLRTDNGGEFCSNEFLSFCRDNGIKRELSCPDTPQQNGVAERKIRHLVETCKSWLHAKKLPKELWAEGMNCAAHVISRTPLSSTNNKAPYELLYGVKPNVKHFRVFGSHCYVHLQDSQRSKLDAKAVKCVFVGYDERRKGWRSLDPTTNKCVMSRNAIFDEISSYHFEEPPREETDMVTLPLSLFPENSSLETQEKGGVWTKARMFKTINGQEEMLIDLLVIEMKISLFVKKSQGFFVVVLLYVDDIILTGSNHSEVARLQEELSLRFDMKKLGEALFPENIYGVDSGGDPRVIPKLHLKNSRFVS</sequence>
<evidence type="ECO:0000256" key="13">
    <source>
        <dbReference type="ARBA" id="ARBA00022932"/>
    </source>
</evidence>
<gene>
    <name evidence="20" type="ORF">ZIOFF_070958</name>
</gene>
<feature type="compositionally biased region" description="Basic and acidic residues" evidence="17">
    <location>
        <begin position="388"/>
        <end position="404"/>
    </location>
</feature>
<dbReference type="GO" id="GO:0008233">
    <property type="term" value="F:peptidase activity"/>
    <property type="evidence" value="ECO:0007669"/>
    <property type="project" value="UniProtKB-KW"/>
</dbReference>
<evidence type="ECO:0000256" key="2">
    <source>
        <dbReference type="ARBA" id="ARBA00022612"/>
    </source>
</evidence>
<feature type="domain" description="Integrase catalytic" evidence="19">
    <location>
        <begin position="624"/>
        <end position="790"/>
    </location>
</feature>
<keyword evidence="7" id="KW-0255">Endonuclease</keyword>
<evidence type="ECO:0000256" key="8">
    <source>
        <dbReference type="ARBA" id="ARBA00022801"/>
    </source>
</evidence>
<dbReference type="SMART" id="SM00343">
    <property type="entry name" value="ZnF_C2HC"/>
    <property type="match status" value="1"/>
</dbReference>
<comment type="function">
    <text evidence="1">The aspartyl protease (PR) mediates the proteolytic cleavages of the Gag and Gag-Pol polyproteins after assembly of the VLP.</text>
</comment>
<keyword evidence="10" id="KW-0460">Magnesium</keyword>
<dbReference type="Pfam" id="PF22936">
    <property type="entry name" value="Pol_BBD"/>
    <property type="match status" value="1"/>
</dbReference>
<keyword evidence="4" id="KW-0540">Nuclease</keyword>
<dbReference type="Gene3D" id="3.30.830.10">
    <property type="entry name" value="Metalloenzyme, LuxS/M16 peptidase-like"/>
    <property type="match status" value="1"/>
</dbReference>
<protein>
    <recommendedName>
        <fullName evidence="22">Retrovirus-related Pol polyprotein from transposon TNT 1-94</fullName>
    </recommendedName>
</protein>
<keyword evidence="13" id="KW-0548">Nucleotidyltransferase</keyword>
<dbReference type="GO" id="GO:0003964">
    <property type="term" value="F:RNA-directed DNA polymerase activity"/>
    <property type="evidence" value="ECO:0007669"/>
    <property type="project" value="UniProtKB-KW"/>
</dbReference>
<evidence type="ECO:0000256" key="3">
    <source>
        <dbReference type="ARBA" id="ARBA00022670"/>
    </source>
</evidence>
<dbReference type="GO" id="GO:0003676">
    <property type="term" value="F:nucleic acid binding"/>
    <property type="evidence" value="ECO:0007669"/>
    <property type="project" value="InterPro"/>
</dbReference>
<keyword evidence="8" id="KW-0378">Hydrolase</keyword>
<keyword evidence="3" id="KW-0645">Protease</keyword>
<evidence type="ECO:0008006" key="22">
    <source>
        <dbReference type="Google" id="ProtNLM"/>
    </source>
</evidence>
<keyword evidence="5" id="KW-0479">Metal-binding</keyword>
<dbReference type="PROSITE" id="PS50158">
    <property type="entry name" value="ZF_CCHC"/>
    <property type="match status" value="1"/>
</dbReference>
<keyword evidence="16" id="KW-0862">Zinc</keyword>
<dbReference type="SUPFAM" id="SSF63411">
    <property type="entry name" value="LuxS/MPP-like metallohydrolase"/>
    <property type="match status" value="1"/>
</dbReference>
<dbReference type="InterPro" id="IPR012337">
    <property type="entry name" value="RNaseH-like_sf"/>
</dbReference>
<evidence type="ECO:0000256" key="16">
    <source>
        <dbReference type="PROSITE-ProRule" id="PRU00047"/>
    </source>
</evidence>
<feature type="region of interest" description="Disordered" evidence="17">
    <location>
        <begin position="384"/>
        <end position="404"/>
    </location>
</feature>
<dbReference type="GO" id="GO:0003887">
    <property type="term" value="F:DNA-directed DNA polymerase activity"/>
    <property type="evidence" value="ECO:0007669"/>
    <property type="project" value="UniProtKB-KW"/>
</dbReference>
<keyword evidence="9" id="KW-0067">ATP-binding</keyword>
<evidence type="ECO:0000256" key="9">
    <source>
        <dbReference type="ARBA" id="ARBA00022840"/>
    </source>
</evidence>
<dbReference type="GO" id="GO:0004519">
    <property type="term" value="F:endonuclease activity"/>
    <property type="evidence" value="ECO:0007669"/>
    <property type="project" value="UniProtKB-KW"/>
</dbReference>
<comment type="caution">
    <text evidence="20">The sequence shown here is derived from an EMBL/GenBank/DDBJ whole genome shotgun (WGS) entry which is preliminary data.</text>
</comment>
<keyword evidence="12" id="KW-0695">RNA-directed DNA polymerase</keyword>
<keyword evidence="6" id="KW-0547">Nucleotide-binding</keyword>
<dbReference type="InterPro" id="IPR036875">
    <property type="entry name" value="Znf_CCHC_sf"/>
</dbReference>
<dbReference type="EMBL" id="JACMSC010000021">
    <property type="protein sequence ID" value="KAG6470018.1"/>
    <property type="molecule type" value="Genomic_DNA"/>
</dbReference>
<dbReference type="SUPFAM" id="SSF57756">
    <property type="entry name" value="Retrovirus zinc finger-like domains"/>
    <property type="match status" value="1"/>
</dbReference>
<keyword evidence="11" id="KW-0229">DNA integration</keyword>
<dbReference type="InterPro" id="IPR036397">
    <property type="entry name" value="RNaseH_sf"/>
</dbReference>
<dbReference type="Gene3D" id="3.30.420.10">
    <property type="entry name" value="Ribonuclease H-like superfamily/Ribonuclease H"/>
    <property type="match status" value="1"/>
</dbReference>
<accession>A0A8J5C0X8</accession>
<evidence type="ECO:0000256" key="6">
    <source>
        <dbReference type="ARBA" id="ARBA00022741"/>
    </source>
</evidence>
<dbReference type="InterPro" id="IPR054722">
    <property type="entry name" value="PolX-like_BBD"/>
</dbReference>
<dbReference type="GO" id="GO:0005524">
    <property type="term" value="F:ATP binding"/>
    <property type="evidence" value="ECO:0007669"/>
    <property type="project" value="UniProtKB-KW"/>
</dbReference>
<dbReference type="InterPro" id="IPR001584">
    <property type="entry name" value="Integrase_cat-core"/>
</dbReference>
<dbReference type="InterPro" id="IPR011249">
    <property type="entry name" value="Metalloenz_LuxS/M16"/>
</dbReference>
<dbReference type="Pfam" id="PF00665">
    <property type="entry name" value="rve"/>
    <property type="match status" value="1"/>
</dbReference>
<dbReference type="GO" id="GO:0008270">
    <property type="term" value="F:zinc ion binding"/>
    <property type="evidence" value="ECO:0007669"/>
    <property type="project" value="UniProtKB-KW"/>
</dbReference>
<keyword evidence="14" id="KW-0917">Virion maturation</keyword>
<keyword evidence="15" id="KW-0233">DNA recombination</keyword>
<evidence type="ECO:0000256" key="5">
    <source>
        <dbReference type="ARBA" id="ARBA00022723"/>
    </source>
</evidence>
<evidence type="ECO:0000256" key="4">
    <source>
        <dbReference type="ARBA" id="ARBA00022722"/>
    </source>
</evidence>
<name>A0A8J5C0X8_ZINOF</name>
<dbReference type="SUPFAM" id="SSF53098">
    <property type="entry name" value="Ribonuclease H-like"/>
    <property type="match status" value="1"/>
</dbReference>
<dbReference type="Proteomes" id="UP000734854">
    <property type="component" value="Unassembled WGS sequence"/>
</dbReference>
<dbReference type="AlphaFoldDB" id="A0A8J5C0X8"/>
<keyword evidence="21" id="KW-1185">Reference proteome</keyword>
<evidence type="ECO:0000259" key="18">
    <source>
        <dbReference type="PROSITE" id="PS50158"/>
    </source>
</evidence>
<evidence type="ECO:0000313" key="20">
    <source>
        <dbReference type="EMBL" id="KAG6470018.1"/>
    </source>
</evidence>
<evidence type="ECO:0000256" key="12">
    <source>
        <dbReference type="ARBA" id="ARBA00022918"/>
    </source>
</evidence>
<dbReference type="InterPro" id="IPR039537">
    <property type="entry name" value="Retrotran_Ty1/copia-like"/>
</dbReference>
<evidence type="ECO:0000313" key="21">
    <source>
        <dbReference type="Proteomes" id="UP000734854"/>
    </source>
</evidence>
<dbReference type="Gene3D" id="4.10.60.10">
    <property type="entry name" value="Zinc finger, CCHC-type"/>
    <property type="match status" value="1"/>
</dbReference>
<evidence type="ECO:0000256" key="17">
    <source>
        <dbReference type="SAM" id="MobiDB-lite"/>
    </source>
</evidence>